<reference evidence="2 3" key="1">
    <citation type="journal article" date="2019" name="Int. J. Syst. Evol. Microbiol.">
        <title>The Global Catalogue of Microorganisms (GCM) 10K type strain sequencing project: providing services to taxonomists for standard genome sequencing and annotation.</title>
        <authorList>
            <consortium name="The Broad Institute Genomics Platform"/>
            <consortium name="The Broad Institute Genome Sequencing Center for Infectious Disease"/>
            <person name="Wu L."/>
            <person name="Ma J."/>
        </authorList>
    </citation>
    <scope>NUCLEOTIDE SEQUENCE [LARGE SCALE GENOMIC DNA]</scope>
    <source>
        <strain evidence="2 3">Y73</strain>
    </source>
</reference>
<feature type="transmembrane region" description="Helical" evidence="1">
    <location>
        <begin position="154"/>
        <end position="176"/>
    </location>
</feature>
<keyword evidence="1" id="KW-0472">Membrane</keyword>
<accession>A0ABD5UMS6</accession>
<keyword evidence="1" id="KW-0812">Transmembrane</keyword>
<dbReference type="AlphaFoldDB" id="A0ABD5UMS6"/>
<keyword evidence="1" id="KW-1133">Transmembrane helix</keyword>
<evidence type="ECO:0000256" key="1">
    <source>
        <dbReference type="SAM" id="Phobius"/>
    </source>
</evidence>
<sequence length="296" mass="30328">MVRRIIGRFGNVFLVLGAAGVGVAVPHLGPYLDPLITPLVVFLVYTSLQGLRLAEIDYSSYALLIALSLCLSYLLLPVVGTRIAESVLRDTALVGFAIALSVPTTAGSAIVWTRLACGDVQLATIISIVSLLIAPAATPIVLTQLVGSQFTVPAASILTDLVVIVGGGVLLTAIVPSDSISPALVERGSTLAILLLIYTAVAGVDAFGIAGSSLLAIVGVSVLLFGFGLGVTAVCERGLGVARKRAIPLFFATSLKNLGIALLISIPLADPLVTVSIIVYYVVQQVGGALIADATT</sequence>
<feature type="transmembrane region" description="Helical" evidence="1">
    <location>
        <begin position="92"/>
        <end position="113"/>
    </location>
</feature>
<dbReference type="Pfam" id="PF13593">
    <property type="entry name" value="SBF_like"/>
    <property type="match status" value="1"/>
</dbReference>
<feature type="transmembrane region" description="Helical" evidence="1">
    <location>
        <begin position="35"/>
        <end position="54"/>
    </location>
</feature>
<comment type="caution">
    <text evidence="2">The sequence shown here is derived from an EMBL/GenBank/DDBJ whole genome shotgun (WGS) entry which is preliminary data.</text>
</comment>
<evidence type="ECO:0000313" key="2">
    <source>
        <dbReference type="EMBL" id="MFC6889129.1"/>
    </source>
</evidence>
<dbReference type="EMBL" id="JBHSXI010000009">
    <property type="protein sequence ID" value="MFC6889129.1"/>
    <property type="molecule type" value="Genomic_DNA"/>
</dbReference>
<dbReference type="InterPro" id="IPR038770">
    <property type="entry name" value="Na+/solute_symporter_sf"/>
</dbReference>
<dbReference type="InterPro" id="IPR016833">
    <property type="entry name" value="Put_Na-Bile_cotransptr"/>
</dbReference>
<feature type="transmembrane region" description="Helical" evidence="1">
    <location>
        <begin position="247"/>
        <end position="266"/>
    </location>
</feature>
<feature type="transmembrane region" description="Helical" evidence="1">
    <location>
        <begin position="120"/>
        <end position="142"/>
    </location>
</feature>
<organism evidence="2 3">
    <name type="scientific">Halorubrum trueperi</name>
    <dbReference type="NCBI Taxonomy" id="2004704"/>
    <lineage>
        <taxon>Archaea</taxon>
        <taxon>Methanobacteriati</taxon>
        <taxon>Methanobacteriota</taxon>
        <taxon>Stenosarchaea group</taxon>
        <taxon>Halobacteria</taxon>
        <taxon>Halobacteriales</taxon>
        <taxon>Haloferacaceae</taxon>
        <taxon>Halorubrum</taxon>
    </lineage>
</organism>
<dbReference type="Gene3D" id="1.20.1530.20">
    <property type="match status" value="1"/>
</dbReference>
<feature type="transmembrane region" description="Helical" evidence="1">
    <location>
        <begin position="272"/>
        <end position="292"/>
    </location>
</feature>
<feature type="transmembrane region" description="Helical" evidence="1">
    <location>
        <begin position="215"/>
        <end position="235"/>
    </location>
</feature>
<dbReference type="Proteomes" id="UP001596333">
    <property type="component" value="Unassembled WGS sequence"/>
</dbReference>
<name>A0ABD5UMS6_9EURY</name>
<gene>
    <name evidence="2" type="ORF">ACFQEY_08895</name>
</gene>
<proteinExistence type="predicted"/>
<feature type="transmembrane region" description="Helical" evidence="1">
    <location>
        <begin position="61"/>
        <end position="80"/>
    </location>
</feature>
<protein>
    <submittedName>
        <fullName evidence="2">Bile acid:sodium symporter</fullName>
    </submittedName>
</protein>
<evidence type="ECO:0000313" key="3">
    <source>
        <dbReference type="Proteomes" id="UP001596333"/>
    </source>
</evidence>
<feature type="transmembrane region" description="Helical" evidence="1">
    <location>
        <begin position="188"/>
        <end position="209"/>
    </location>
</feature>
<dbReference type="RefSeq" id="WP_379767380.1">
    <property type="nucleotide sequence ID" value="NZ_JBHSXI010000009.1"/>
</dbReference>
<feature type="transmembrane region" description="Helical" evidence="1">
    <location>
        <begin position="12"/>
        <end position="29"/>
    </location>
</feature>
<keyword evidence="3" id="KW-1185">Reference proteome</keyword>